<dbReference type="SMART" id="SM00679">
    <property type="entry name" value="CTNS"/>
    <property type="match status" value="2"/>
</dbReference>
<organism evidence="8 9">
    <name type="scientific">Geotrichum candidum</name>
    <name type="common">Oospora lactis</name>
    <name type="synonym">Dipodascus geotrichum</name>
    <dbReference type="NCBI Taxonomy" id="1173061"/>
    <lineage>
        <taxon>Eukaryota</taxon>
        <taxon>Fungi</taxon>
        <taxon>Dikarya</taxon>
        <taxon>Ascomycota</taxon>
        <taxon>Saccharomycotina</taxon>
        <taxon>Dipodascomycetes</taxon>
        <taxon>Dipodascales</taxon>
        <taxon>Dipodascaceae</taxon>
        <taxon>Geotrichum</taxon>
    </lineage>
</organism>
<gene>
    <name evidence="8" type="ORF">BN980_GECA02s01528g</name>
</gene>
<protein>
    <submittedName>
        <fullName evidence="8">Similar to Saccharomyces cerevisiae YCR075C ERS1 Protein with similarity to human cystinosin, which is a H(+)-driven transporter involved in L-cystine export from lysosomes</fullName>
    </submittedName>
</protein>
<evidence type="ECO:0000313" key="8">
    <source>
        <dbReference type="EMBL" id="CDO51828.1"/>
    </source>
</evidence>
<evidence type="ECO:0000313" key="9">
    <source>
        <dbReference type="Proteomes" id="UP000242525"/>
    </source>
</evidence>
<feature type="transmembrane region" description="Helical" evidence="7">
    <location>
        <begin position="134"/>
        <end position="152"/>
    </location>
</feature>
<name>A0A0J9X3X5_GEOCN</name>
<feature type="transmembrane region" description="Helical" evidence="7">
    <location>
        <begin position="93"/>
        <end position="113"/>
    </location>
</feature>
<evidence type="ECO:0000256" key="4">
    <source>
        <dbReference type="ARBA" id="ARBA00022737"/>
    </source>
</evidence>
<dbReference type="PANTHER" id="PTHR13131:SF5">
    <property type="entry name" value="CYSTINOSIN"/>
    <property type="match status" value="1"/>
</dbReference>
<evidence type="ECO:0000256" key="7">
    <source>
        <dbReference type="SAM" id="Phobius"/>
    </source>
</evidence>
<dbReference type="Gene3D" id="1.20.1280.290">
    <property type="match status" value="2"/>
</dbReference>
<evidence type="ECO:0000256" key="2">
    <source>
        <dbReference type="ARBA" id="ARBA00022448"/>
    </source>
</evidence>
<evidence type="ECO:0000256" key="5">
    <source>
        <dbReference type="ARBA" id="ARBA00022989"/>
    </source>
</evidence>
<keyword evidence="3 7" id="KW-0812">Transmembrane</keyword>
<feature type="transmembrane region" description="Helical" evidence="7">
    <location>
        <begin position="195"/>
        <end position="216"/>
    </location>
</feature>
<dbReference type="AlphaFoldDB" id="A0A0J9X3X5"/>
<feature type="transmembrane region" description="Helical" evidence="7">
    <location>
        <begin position="12"/>
        <end position="31"/>
    </location>
</feature>
<feature type="transmembrane region" description="Helical" evidence="7">
    <location>
        <begin position="236"/>
        <end position="255"/>
    </location>
</feature>
<sequence>MVNLSSVSYFLGWAYFISWGLASYPPILLNIRLKSVEGISIDFLYLNLVGYLSYTTSIFMLFFNSFVREQYALKYTSASELAKDPSHRHYPLLQLNDVAYTVHGLFCVLILFYQVHFSNFKKSRTTLSSSTRGLLYLVGILCTITIGNVLLLKDRASFKLLDIAELLGYIKVFMSVSKYIPQLIYNHQRKSTKGWAINSTILDIFGGVSSLGQLFLDGYLNNDLSSIWGNTSKLMLALVTIAFDIFFLLQHYVIFPKYYKPQVISLSDFK</sequence>
<dbReference type="OrthoDB" id="75720at2759"/>
<dbReference type="GO" id="GO:0005774">
    <property type="term" value="C:vacuolar membrane"/>
    <property type="evidence" value="ECO:0007669"/>
    <property type="project" value="TreeGrafter"/>
</dbReference>
<dbReference type="InterPro" id="IPR006603">
    <property type="entry name" value="PQ-loop_rpt"/>
</dbReference>
<dbReference type="Pfam" id="PF04193">
    <property type="entry name" value="PQ-loop"/>
    <property type="match status" value="2"/>
</dbReference>
<evidence type="ECO:0000256" key="3">
    <source>
        <dbReference type="ARBA" id="ARBA00022692"/>
    </source>
</evidence>
<comment type="caution">
    <text evidence="8">The sequence shown here is derived from an EMBL/GenBank/DDBJ whole genome shotgun (WGS) entry which is preliminary data.</text>
</comment>
<keyword evidence="9" id="KW-1185">Reference proteome</keyword>
<dbReference type="GO" id="GO:0012505">
    <property type="term" value="C:endomembrane system"/>
    <property type="evidence" value="ECO:0007669"/>
    <property type="project" value="UniProtKB-SubCell"/>
</dbReference>
<keyword evidence="5 7" id="KW-1133">Transmembrane helix</keyword>
<keyword evidence="6 7" id="KW-0472">Membrane</keyword>
<dbReference type="PANTHER" id="PTHR13131">
    <property type="entry name" value="CYSTINOSIN"/>
    <property type="match status" value="1"/>
</dbReference>
<dbReference type="EMBL" id="CCBN010000002">
    <property type="protein sequence ID" value="CDO51828.1"/>
    <property type="molecule type" value="Genomic_DNA"/>
</dbReference>
<accession>A0A0J9X3X5</accession>
<dbReference type="GO" id="GO:0015184">
    <property type="term" value="F:L-cystine transmembrane transporter activity"/>
    <property type="evidence" value="ECO:0007669"/>
    <property type="project" value="TreeGrafter"/>
</dbReference>
<keyword evidence="2" id="KW-0813">Transport</keyword>
<feature type="transmembrane region" description="Helical" evidence="7">
    <location>
        <begin position="43"/>
        <end position="63"/>
    </location>
</feature>
<evidence type="ECO:0000256" key="6">
    <source>
        <dbReference type="ARBA" id="ARBA00023136"/>
    </source>
</evidence>
<dbReference type="InterPro" id="IPR005282">
    <property type="entry name" value="LC_transporter"/>
</dbReference>
<dbReference type="STRING" id="1173061.A0A0J9X3X5"/>
<reference evidence="8" key="1">
    <citation type="submission" date="2014-03" db="EMBL/GenBank/DDBJ databases">
        <authorList>
            <person name="Casaregola S."/>
        </authorList>
    </citation>
    <scope>NUCLEOTIDE SEQUENCE [LARGE SCALE GENOMIC DNA]</scope>
    <source>
        <strain evidence="8">CLIB 918</strain>
    </source>
</reference>
<dbReference type="Proteomes" id="UP000242525">
    <property type="component" value="Unassembled WGS sequence"/>
</dbReference>
<keyword evidence="4" id="KW-0677">Repeat</keyword>
<comment type="subcellular location">
    <subcellularLocation>
        <location evidence="1">Endomembrane system</location>
        <topology evidence="1">Multi-pass membrane protein</topology>
    </subcellularLocation>
</comment>
<dbReference type="GO" id="GO:0000324">
    <property type="term" value="C:fungal-type vacuole"/>
    <property type="evidence" value="ECO:0007669"/>
    <property type="project" value="TreeGrafter"/>
</dbReference>
<evidence type="ECO:0000256" key="1">
    <source>
        <dbReference type="ARBA" id="ARBA00004127"/>
    </source>
</evidence>
<proteinExistence type="predicted"/>